<dbReference type="GO" id="GO:0008270">
    <property type="term" value="F:zinc ion binding"/>
    <property type="evidence" value="ECO:0007669"/>
    <property type="project" value="UniProtKB-KW"/>
</dbReference>
<name>A0A9D1LWP4_9FIRM</name>
<dbReference type="InterPro" id="IPR039522">
    <property type="entry name" value="RING_finger_1_prok"/>
</dbReference>
<accession>A0A9D1LWP4</accession>
<evidence type="ECO:0000256" key="3">
    <source>
        <dbReference type="ARBA" id="ARBA00022833"/>
    </source>
</evidence>
<gene>
    <name evidence="4" type="ORF">IAD22_00005</name>
</gene>
<evidence type="ECO:0000256" key="1">
    <source>
        <dbReference type="ARBA" id="ARBA00022723"/>
    </source>
</evidence>
<evidence type="ECO:0000313" key="4">
    <source>
        <dbReference type="EMBL" id="HIU49396.1"/>
    </source>
</evidence>
<evidence type="ECO:0000313" key="5">
    <source>
        <dbReference type="Proteomes" id="UP000824118"/>
    </source>
</evidence>
<reference evidence="4" key="2">
    <citation type="journal article" date="2021" name="PeerJ">
        <title>Extensive microbial diversity within the chicken gut microbiome revealed by metagenomics and culture.</title>
        <authorList>
            <person name="Gilroy R."/>
            <person name="Ravi A."/>
            <person name="Getino M."/>
            <person name="Pursley I."/>
            <person name="Horton D.L."/>
            <person name="Alikhan N.F."/>
            <person name="Baker D."/>
            <person name="Gharbi K."/>
            <person name="Hall N."/>
            <person name="Watson M."/>
            <person name="Adriaenssens E.M."/>
            <person name="Foster-Nyarko E."/>
            <person name="Jarju S."/>
            <person name="Secka A."/>
            <person name="Antonio M."/>
            <person name="Oren A."/>
            <person name="Chaudhuri R.R."/>
            <person name="La Ragione R."/>
            <person name="Hildebrand F."/>
            <person name="Pallen M.J."/>
        </authorList>
    </citation>
    <scope>NUCLEOTIDE SEQUENCE</scope>
    <source>
        <strain evidence="4">ChiGjej1B1-1684</strain>
    </source>
</reference>
<feature type="non-terminal residue" evidence="4">
    <location>
        <position position="114"/>
    </location>
</feature>
<comment type="caution">
    <text evidence="4">The sequence shown here is derived from an EMBL/GenBank/DDBJ whole genome shotgun (WGS) entry which is preliminary data.</text>
</comment>
<protein>
    <recommendedName>
        <fullName evidence="6">Zinc-ribbon domain-containing protein</fullName>
    </recommendedName>
</protein>
<proteinExistence type="predicted"/>
<reference evidence="4" key="1">
    <citation type="submission" date="2020-10" db="EMBL/GenBank/DDBJ databases">
        <authorList>
            <person name="Gilroy R."/>
        </authorList>
    </citation>
    <scope>NUCLEOTIDE SEQUENCE</scope>
    <source>
        <strain evidence="4">ChiGjej1B1-1684</strain>
    </source>
</reference>
<evidence type="ECO:0008006" key="6">
    <source>
        <dbReference type="Google" id="ProtNLM"/>
    </source>
</evidence>
<keyword evidence="2" id="KW-0863">Zinc-finger</keyword>
<dbReference type="EMBL" id="DVNG01000001">
    <property type="protein sequence ID" value="HIU49396.1"/>
    <property type="molecule type" value="Genomic_DNA"/>
</dbReference>
<evidence type="ECO:0000256" key="2">
    <source>
        <dbReference type="ARBA" id="ARBA00022771"/>
    </source>
</evidence>
<dbReference type="AlphaFoldDB" id="A0A9D1LWP4"/>
<organism evidence="4 5">
    <name type="scientific">Candidatus Limousia pullorum</name>
    <dbReference type="NCBI Taxonomy" id="2840860"/>
    <lineage>
        <taxon>Bacteria</taxon>
        <taxon>Bacillati</taxon>
        <taxon>Bacillota</taxon>
        <taxon>Clostridia</taxon>
        <taxon>Eubacteriales</taxon>
        <taxon>Oscillospiraceae</taxon>
        <taxon>Oscillospiraceae incertae sedis</taxon>
        <taxon>Candidatus Limousia</taxon>
    </lineage>
</organism>
<sequence>MDYIGEKCPVCGKNFHADDDVVVCPICGTPHHRECYENLGHCFNEDKHAEGFSFDNSVNGETNNSGGEFIICKKCGKHNPKGTFFCGNCGEPLSENAQKVSGEQNNPYGNNPYG</sequence>
<dbReference type="PROSITE" id="PS01359">
    <property type="entry name" value="ZF_PHD_1"/>
    <property type="match status" value="1"/>
</dbReference>
<keyword evidence="1" id="KW-0479">Metal-binding</keyword>
<dbReference type="Pfam" id="PF14446">
    <property type="entry name" value="Prok-RING_1"/>
    <property type="match status" value="1"/>
</dbReference>
<dbReference type="InterPro" id="IPR019786">
    <property type="entry name" value="Zinc_finger_PHD-type_CS"/>
</dbReference>
<keyword evidence="3" id="KW-0862">Zinc</keyword>
<dbReference type="Proteomes" id="UP000824118">
    <property type="component" value="Unassembled WGS sequence"/>
</dbReference>